<dbReference type="EMBL" id="JABXBU010000002">
    <property type="protein sequence ID" value="KAF8793563.1"/>
    <property type="molecule type" value="Genomic_DNA"/>
</dbReference>
<gene>
    <name evidence="1" type="ORF">HNY73_001621</name>
</gene>
<proteinExistence type="predicted"/>
<accession>A0A8T0FXK3</accession>
<dbReference type="AlphaFoldDB" id="A0A8T0FXK3"/>
<evidence type="ECO:0000313" key="2">
    <source>
        <dbReference type="Proteomes" id="UP000807504"/>
    </source>
</evidence>
<sequence>MISIRRRYKFLAFVECGKRLLVSISFKEPVLARRTRFEKKNTSITHRIFDPIGVTFPVTPNSQTDSARVLEAGVGVLGFSIA</sequence>
<name>A0A8T0FXK3_ARGBR</name>
<reference evidence="1" key="2">
    <citation type="submission" date="2020-06" db="EMBL/GenBank/DDBJ databases">
        <authorList>
            <person name="Sheffer M."/>
        </authorList>
    </citation>
    <scope>NUCLEOTIDE SEQUENCE</scope>
</reference>
<dbReference type="Proteomes" id="UP000807504">
    <property type="component" value="Unassembled WGS sequence"/>
</dbReference>
<evidence type="ECO:0000313" key="1">
    <source>
        <dbReference type="EMBL" id="KAF8793563.1"/>
    </source>
</evidence>
<comment type="caution">
    <text evidence="1">The sequence shown here is derived from an EMBL/GenBank/DDBJ whole genome shotgun (WGS) entry which is preliminary data.</text>
</comment>
<organism evidence="1 2">
    <name type="scientific">Argiope bruennichi</name>
    <name type="common">Wasp spider</name>
    <name type="synonym">Aranea bruennichi</name>
    <dbReference type="NCBI Taxonomy" id="94029"/>
    <lineage>
        <taxon>Eukaryota</taxon>
        <taxon>Metazoa</taxon>
        <taxon>Ecdysozoa</taxon>
        <taxon>Arthropoda</taxon>
        <taxon>Chelicerata</taxon>
        <taxon>Arachnida</taxon>
        <taxon>Araneae</taxon>
        <taxon>Araneomorphae</taxon>
        <taxon>Entelegynae</taxon>
        <taxon>Araneoidea</taxon>
        <taxon>Araneidae</taxon>
        <taxon>Argiope</taxon>
    </lineage>
</organism>
<reference evidence="1" key="1">
    <citation type="journal article" date="2020" name="bioRxiv">
        <title>Chromosome-level reference genome of the European wasp spider Argiope bruennichi: a resource for studies on range expansion and evolutionary adaptation.</title>
        <authorList>
            <person name="Sheffer M.M."/>
            <person name="Hoppe A."/>
            <person name="Krehenwinkel H."/>
            <person name="Uhl G."/>
            <person name="Kuss A.W."/>
            <person name="Jensen L."/>
            <person name="Jensen C."/>
            <person name="Gillespie R.G."/>
            <person name="Hoff K.J."/>
            <person name="Prost S."/>
        </authorList>
    </citation>
    <scope>NUCLEOTIDE SEQUENCE</scope>
</reference>
<protein>
    <submittedName>
        <fullName evidence="1">Uncharacterized protein</fullName>
    </submittedName>
</protein>
<keyword evidence="2" id="KW-1185">Reference proteome</keyword>